<organism evidence="2">
    <name type="scientific">Arundo donax</name>
    <name type="common">Giant reed</name>
    <name type="synonym">Donax arundinaceus</name>
    <dbReference type="NCBI Taxonomy" id="35708"/>
    <lineage>
        <taxon>Eukaryota</taxon>
        <taxon>Viridiplantae</taxon>
        <taxon>Streptophyta</taxon>
        <taxon>Embryophyta</taxon>
        <taxon>Tracheophyta</taxon>
        <taxon>Spermatophyta</taxon>
        <taxon>Magnoliopsida</taxon>
        <taxon>Liliopsida</taxon>
        <taxon>Poales</taxon>
        <taxon>Poaceae</taxon>
        <taxon>PACMAD clade</taxon>
        <taxon>Arundinoideae</taxon>
        <taxon>Arundineae</taxon>
        <taxon>Arundo</taxon>
    </lineage>
</organism>
<dbReference type="AlphaFoldDB" id="A0A0A9BU26"/>
<evidence type="ECO:0000313" key="2">
    <source>
        <dbReference type="EMBL" id="JAD66831.1"/>
    </source>
</evidence>
<evidence type="ECO:0000256" key="1">
    <source>
        <dbReference type="SAM" id="MobiDB-lite"/>
    </source>
</evidence>
<name>A0A0A9BU26_ARUDO</name>
<protein>
    <submittedName>
        <fullName evidence="2">Uncharacterized protein</fullName>
    </submittedName>
</protein>
<accession>A0A0A9BU26</accession>
<sequence>MRDTVIPIFPSMLSSSGATPSGSLHAKPCSKFARVTCTILRPRPWAGHIRWPAPNGSSSRSYPFTSTPLPTNLSGRNSAAASPHTAGSRPMAQTLTSTRVPAGMS</sequence>
<feature type="compositionally biased region" description="Polar residues" evidence="1">
    <location>
        <begin position="55"/>
        <end position="80"/>
    </location>
</feature>
<proteinExistence type="predicted"/>
<dbReference type="EMBL" id="GBRH01231064">
    <property type="protein sequence ID" value="JAD66831.1"/>
    <property type="molecule type" value="Transcribed_RNA"/>
</dbReference>
<reference evidence="2" key="1">
    <citation type="submission" date="2014-09" db="EMBL/GenBank/DDBJ databases">
        <authorList>
            <person name="Magalhaes I.L.F."/>
            <person name="Oliveira U."/>
            <person name="Santos F.R."/>
            <person name="Vidigal T.H.D.A."/>
            <person name="Brescovit A.D."/>
            <person name="Santos A.J."/>
        </authorList>
    </citation>
    <scope>NUCLEOTIDE SEQUENCE</scope>
    <source>
        <tissue evidence="2">Shoot tissue taken approximately 20 cm above the soil surface</tissue>
    </source>
</reference>
<feature type="region of interest" description="Disordered" evidence="1">
    <location>
        <begin position="48"/>
        <end position="105"/>
    </location>
</feature>
<reference evidence="2" key="2">
    <citation type="journal article" date="2015" name="Data Brief">
        <title>Shoot transcriptome of the giant reed, Arundo donax.</title>
        <authorList>
            <person name="Barrero R.A."/>
            <person name="Guerrero F.D."/>
            <person name="Moolhuijzen P."/>
            <person name="Goolsby J.A."/>
            <person name="Tidwell J."/>
            <person name="Bellgard S.E."/>
            <person name="Bellgard M.I."/>
        </authorList>
    </citation>
    <scope>NUCLEOTIDE SEQUENCE</scope>
    <source>
        <tissue evidence="2">Shoot tissue taken approximately 20 cm above the soil surface</tissue>
    </source>
</reference>